<dbReference type="Pfam" id="PF00134">
    <property type="entry name" value="Cyclin_N"/>
    <property type="match status" value="1"/>
</dbReference>
<evidence type="ECO:0000259" key="2">
    <source>
        <dbReference type="SMART" id="SM00385"/>
    </source>
</evidence>
<dbReference type="PANTHER" id="PTHR10026">
    <property type="entry name" value="CYCLIN"/>
    <property type="match status" value="1"/>
</dbReference>
<dbReference type="Proteomes" id="UP000078560">
    <property type="component" value="Unassembled WGS sequence"/>
</dbReference>
<dbReference type="EMBL" id="FLQV01000765">
    <property type="protein sequence ID" value="SBS97900.1"/>
    <property type="molecule type" value="Genomic_DNA"/>
</dbReference>
<dbReference type="Gene3D" id="1.10.472.10">
    <property type="entry name" value="Cyclin-like"/>
    <property type="match status" value="2"/>
</dbReference>
<evidence type="ECO:0000256" key="1">
    <source>
        <dbReference type="RuleBase" id="RU000383"/>
    </source>
</evidence>
<reference evidence="5 6" key="2">
    <citation type="submission" date="2016-05" db="EMBL/GenBank/DDBJ databases">
        <authorList>
            <person name="Naeem Raeece"/>
        </authorList>
    </citation>
    <scope>NUCLEOTIDE SEQUENCE [LARGE SCALE GENOMIC DNA]</scope>
</reference>
<keyword evidence="1" id="KW-0195">Cyclin</keyword>
<accession>A0A1A8X162</accession>
<feature type="domain" description="Cyclin-like" evidence="2">
    <location>
        <begin position="36"/>
        <end position="152"/>
    </location>
</feature>
<proteinExistence type="inferred from homology"/>
<dbReference type="InterPro" id="IPR036915">
    <property type="entry name" value="Cyclin-like_sf"/>
</dbReference>
<dbReference type="CDD" id="cd20533">
    <property type="entry name" value="CYCLIN_CCNL_rpt2"/>
    <property type="match status" value="1"/>
</dbReference>
<dbReference type="InterPro" id="IPR006671">
    <property type="entry name" value="Cyclin_N"/>
</dbReference>
<dbReference type="GO" id="GO:0006357">
    <property type="term" value="P:regulation of transcription by RNA polymerase II"/>
    <property type="evidence" value="ECO:0007669"/>
    <property type="project" value="InterPro"/>
</dbReference>
<name>A0A1A8X162_PLAOA</name>
<dbReference type="EMBL" id="FLQU01000603">
    <property type="protein sequence ID" value="SBS87877.1"/>
    <property type="molecule type" value="Genomic_DNA"/>
</dbReference>
<dbReference type="PIRSF" id="PIRSF036580">
    <property type="entry name" value="Cyclin_L"/>
    <property type="match status" value="1"/>
</dbReference>
<sequence length="281" mass="33303">MFNDIILIDGEKRKTPSEEKNVSKSDEVKLRIYGCQLQQEAAIILKLKAVTVATSQVLFHRFYFKKSLTDFDVKMIAPASLYLSCKLEEDFCRVYKIINTFYFLYKYEDLKSKHYYFDVKNVKVEHFKIDVESQEYKNMKVDIYTYELLILKEMGFLIHKINQHPHLFLLPYIHSLFNNLNKFDDDMTKKLAQISWGYLNDSMRTTLCCEYQPRCIAVASIFLAAYKLNIPLIKSTNWFKLFDVEYDDIKKICIRILQLALSLYRCVNKEKGSINEITRTN</sequence>
<dbReference type="GO" id="GO:0016538">
    <property type="term" value="F:cyclin-dependent protein serine/threonine kinase regulator activity"/>
    <property type="evidence" value="ECO:0007669"/>
    <property type="project" value="InterPro"/>
</dbReference>
<evidence type="ECO:0000313" key="6">
    <source>
        <dbReference type="Proteomes" id="UP000078560"/>
    </source>
</evidence>
<dbReference type="AlphaFoldDB" id="A0A1A8X162"/>
<reference evidence="4" key="1">
    <citation type="submission" date="2016-05" db="EMBL/GenBank/DDBJ databases">
        <authorList>
            <person name="Lavstsen T."/>
            <person name="Jespersen J.S."/>
        </authorList>
    </citation>
    <scope>NUCLEOTIDE SEQUENCE [LARGE SCALE GENOMIC DNA]</scope>
</reference>
<comment type="similarity">
    <text evidence="1">Belongs to the cyclin family.</text>
</comment>
<gene>
    <name evidence="4" type="ORF">POVCU1_041900</name>
    <name evidence="3" type="ORF">POVCU2_0044990</name>
</gene>
<dbReference type="InterPro" id="IPR013763">
    <property type="entry name" value="Cyclin-like_dom"/>
</dbReference>
<protein>
    <submittedName>
        <fullName evidence="4">Cyclin, putative</fullName>
    </submittedName>
</protein>
<dbReference type="InterPro" id="IPR043198">
    <property type="entry name" value="Cyclin/Ssn8"/>
</dbReference>
<dbReference type="SUPFAM" id="SSF47954">
    <property type="entry name" value="Cyclin-like"/>
    <property type="match status" value="2"/>
</dbReference>
<dbReference type="CDD" id="cd20532">
    <property type="entry name" value="CYCLIN_CCNL_rpt1"/>
    <property type="match status" value="1"/>
</dbReference>
<organism evidence="4 5">
    <name type="scientific">Plasmodium ovale curtisi</name>
    <dbReference type="NCBI Taxonomy" id="864141"/>
    <lineage>
        <taxon>Eukaryota</taxon>
        <taxon>Sar</taxon>
        <taxon>Alveolata</taxon>
        <taxon>Apicomplexa</taxon>
        <taxon>Aconoidasida</taxon>
        <taxon>Haemosporida</taxon>
        <taxon>Plasmodiidae</taxon>
        <taxon>Plasmodium</taxon>
        <taxon>Plasmodium (Plasmodium)</taxon>
    </lineage>
</organism>
<evidence type="ECO:0000313" key="3">
    <source>
        <dbReference type="EMBL" id="SBS87877.1"/>
    </source>
</evidence>
<evidence type="ECO:0000313" key="4">
    <source>
        <dbReference type="EMBL" id="SBS97900.1"/>
    </source>
</evidence>
<dbReference type="Proteomes" id="UP000078546">
    <property type="component" value="Unassembled WGS sequence"/>
</dbReference>
<evidence type="ECO:0000313" key="5">
    <source>
        <dbReference type="Proteomes" id="UP000078546"/>
    </source>
</evidence>
<feature type="domain" description="Cyclin-like" evidence="2">
    <location>
        <begin position="174"/>
        <end position="258"/>
    </location>
</feature>
<dbReference type="SMART" id="SM00385">
    <property type="entry name" value="CYCLIN"/>
    <property type="match status" value="2"/>
</dbReference>